<evidence type="ECO:0000313" key="3">
    <source>
        <dbReference type="Proteomes" id="UP001333110"/>
    </source>
</evidence>
<keyword evidence="3" id="KW-1185">Reference proteome</keyword>
<name>A0AAN7PJV4_MYCAM</name>
<reference evidence="2 3" key="1">
    <citation type="journal article" date="2023" name="J. Hered.">
        <title>Chromosome-level genome of the wood stork (Mycteria americana) provides insight into avian chromosome evolution.</title>
        <authorList>
            <person name="Flamio R. Jr."/>
            <person name="Ramstad K.M."/>
        </authorList>
    </citation>
    <scope>NUCLEOTIDE SEQUENCE [LARGE SCALE GENOMIC DNA]</scope>
    <source>
        <strain evidence="2">JAX WOST 10</strain>
    </source>
</reference>
<protein>
    <submittedName>
        <fullName evidence="2">Uncharacterized protein</fullName>
    </submittedName>
</protein>
<organism evidence="2 3">
    <name type="scientific">Mycteria americana</name>
    <name type="common">Wood stork</name>
    <dbReference type="NCBI Taxonomy" id="33587"/>
    <lineage>
        <taxon>Eukaryota</taxon>
        <taxon>Metazoa</taxon>
        <taxon>Chordata</taxon>
        <taxon>Craniata</taxon>
        <taxon>Vertebrata</taxon>
        <taxon>Euteleostomi</taxon>
        <taxon>Archelosauria</taxon>
        <taxon>Archosauria</taxon>
        <taxon>Dinosauria</taxon>
        <taxon>Saurischia</taxon>
        <taxon>Theropoda</taxon>
        <taxon>Coelurosauria</taxon>
        <taxon>Aves</taxon>
        <taxon>Neognathae</taxon>
        <taxon>Neoaves</taxon>
        <taxon>Aequornithes</taxon>
        <taxon>Ciconiiformes</taxon>
        <taxon>Ciconiidae</taxon>
        <taxon>Mycteria</taxon>
    </lineage>
</organism>
<evidence type="ECO:0000313" key="2">
    <source>
        <dbReference type="EMBL" id="KAK4832147.1"/>
    </source>
</evidence>
<comment type="caution">
    <text evidence="2">The sequence shown here is derived from an EMBL/GenBank/DDBJ whole genome shotgun (WGS) entry which is preliminary data.</text>
</comment>
<evidence type="ECO:0000256" key="1">
    <source>
        <dbReference type="SAM" id="MobiDB-lite"/>
    </source>
</evidence>
<proteinExistence type="predicted"/>
<accession>A0AAN7PJV4</accession>
<gene>
    <name evidence="2" type="ORF">QYF61_020887</name>
</gene>
<dbReference type="EMBL" id="JAUNZN010000001">
    <property type="protein sequence ID" value="KAK4832147.1"/>
    <property type="molecule type" value="Genomic_DNA"/>
</dbReference>
<sequence>MEQLLVGGERPEEKGSRQGAAKAFRRSNGVHQGGQVYKMGHRLRIGCLWLRLDLNVILAVVQHGGTTDSVKRHVLLACFLAHSFYAEMDLWTSPQNGVEMPEDAERIFLFNNDKSPWENHGTRPFGRHLRAHKVKVTGNNHHGLIKGNSRLTNCLPSRIK</sequence>
<dbReference type="AlphaFoldDB" id="A0AAN7PJV4"/>
<feature type="region of interest" description="Disordered" evidence="1">
    <location>
        <begin position="1"/>
        <end position="25"/>
    </location>
</feature>
<dbReference type="Proteomes" id="UP001333110">
    <property type="component" value="Unassembled WGS sequence"/>
</dbReference>